<evidence type="ECO:0000313" key="2">
    <source>
        <dbReference type="Proteomes" id="UP000078286"/>
    </source>
</evidence>
<evidence type="ECO:0000313" key="1">
    <source>
        <dbReference type="EMBL" id="OAT21864.1"/>
    </source>
</evidence>
<dbReference type="EMBL" id="LXEO01000003">
    <property type="protein sequence ID" value="OAT21864.1"/>
    <property type="molecule type" value="Genomic_DNA"/>
</dbReference>
<dbReference type="PATRIC" id="fig|1354255.3.peg.288"/>
<comment type="caution">
    <text evidence="1">The sequence shown here is derived from an EMBL/GenBank/DDBJ whole genome shotgun (WGS) entry which is preliminary data.</text>
</comment>
<name>A0A1B7I154_9ENTR</name>
<reference evidence="1 2" key="1">
    <citation type="submission" date="2016-04" db="EMBL/GenBank/DDBJ databases">
        <title>ATOL: Assembling a taxonomically balanced genome-scale reconstruction of the evolutionary history of the Enterobacteriaceae.</title>
        <authorList>
            <person name="Plunkett G.III."/>
            <person name="Neeno-Eckwall E.C."/>
            <person name="Glasner J.D."/>
            <person name="Perna N.T."/>
        </authorList>
    </citation>
    <scope>NUCLEOTIDE SEQUENCE [LARGE SCALE GENOMIC DNA]</scope>
    <source>
        <strain evidence="1 2">ATCC 51607</strain>
    </source>
</reference>
<dbReference type="AlphaFoldDB" id="A0A1B7I154"/>
<sequence length="37" mass="4450">MDYFPMALRADEYVISIEKWIYMVSIADNNVYVNEMD</sequence>
<proteinExistence type="predicted"/>
<accession>A0A1B7I154</accession>
<protein>
    <submittedName>
        <fullName evidence="1">Uncharacterized protein</fullName>
    </submittedName>
</protein>
<dbReference type="Proteomes" id="UP000078286">
    <property type="component" value="Unassembled WGS sequence"/>
</dbReference>
<keyword evidence="2" id="KW-1185">Reference proteome</keyword>
<organism evidence="1 2">
    <name type="scientific">Buttiauxella noackiae ATCC 51607</name>
    <dbReference type="NCBI Taxonomy" id="1354255"/>
    <lineage>
        <taxon>Bacteria</taxon>
        <taxon>Pseudomonadati</taxon>
        <taxon>Pseudomonadota</taxon>
        <taxon>Gammaproteobacteria</taxon>
        <taxon>Enterobacterales</taxon>
        <taxon>Enterobacteriaceae</taxon>
        <taxon>Buttiauxella</taxon>
    </lineage>
</organism>
<gene>
    <name evidence="1" type="ORF">M979_0282</name>
</gene>